<feature type="compositionally biased region" description="Low complexity" evidence="1">
    <location>
        <begin position="46"/>
        <end position="55"/>
    </location>
</feature>
<feature type="region of interest" description="Disordered" evidence="1">
    <location>
        <begin position="1"/>
        <end position="93"/>
    </location>
</feature>
<evidence type="ECO:0000313" key="2">
    <source>
        <dbReference type="EMBL" id="JAE07125.1"/>
    </source>
</evidence>
<organism evidence="2">
    <name type="scientific">Arundo donax</name>
    <name type="common">Giant reed</name>
    <name type="synonym">Donax arundinaceus</name>
    <dbReference type="NCBI Taxonomy" id="35708"/>
    <lineage>
        <taxon>Eukaryota</taxon>
        <taxon>Viridiplantae</taxon>
        <taxon>Streptophyta</taxon>
        <taxon>Embryophyta</taxon>
        <taxon>Tracheophyta</taxon>
        <taxon>Spermatophyta</taxon>
        <taxon>Magnoliopsida</taxon>
        <taxon>Liliopsida</taxon>
        <taxon>Poales</taxon>
        <taxon>Poaceae</taxon>
        <taxon>PACMAD clade</taxon>
        <taxon>Arundinoideae</taxon>
        <taxon>Arundineae</taxon>
        <taxon>Arundo</taxon>
    </lineage>
</organism>
<reference evidence="2" key="1">
    <citation type="submission" date="2014-09" db="EMBL/GenBank/DDBJ databases">
        <authorList>
            <person name="Magalhaes I.L.F."/>
            <person name="Oliveira U."/>
            <person name="Santos F.R."/>
            <person name="Vidigal T.H.D.A."/>
            <person name="Brescovit A.D."/>
            <person name="Santos A.J."/>
        </authorList>
    </citation>
    <scope>NUCLEOTIDE SEQUENCE</scope>
    <source>
        <tissue evidence="2">Shoot tissue taken approximately 20 cm above the soil surface</tissue>
    </source>
</reference>
<proteinExistence type="predicted"/>
<dbReference type="AlphaFoldDB" id="A0A0A9F2B7"/>
<protein>
    <submittedName>
        <fullName evidence="2">Uncharacterized protein</fullName>
    </submittedName>
</protein>
<accession>A0A0A9F2B7</accession>
<name>A0A0A9F2B7_ARUDO</name>
<sequence>MLPSWRPRSLMGVPAERGGMTQFSGSSSMPRIRPGHQDPLRRRTHTSAPTSASAPVTPPGQSSSPAQLPIILPICAPISPPPSPPPPAPLPPN</sequence>
<dbReference type="EMBL" id="GBRH01190771">
    <property type="protein sequence ID" value="JAE07125.1"/>
    <property type="molecule type" value="Transcribed_RNA"/>
</dbReference>
<evidence type="ECO:0000256" key="1">
    <source>
        <dbReference type="SAM" id="MobiDB-lite"/>
    </source>
</evidence>
<feature type="compositionally biased region" description="Pro residues" evidence="1">
    <location>
        <begin position="78"/>
        <end position="93"/>
    </location>
</feature>
<feature type="compositionally biased region" description="Low complexity" evidence="1">
    <location>
        <begin position="65"/>
        <end position="77"/>
    </location>
</feature>
<reference evidence="2" key="2">
    <citation type="journal article" date="2015" name="Data Brief">
        <title>Shoot transcriptome of the giant reed, Arundo donax.</title>
        <authorList>
            <person name="Barrero R.A."/>
            <person name="Guerrero F.D."/>
            <person name="Moolhuijzen P."/>
            <person name="Goolsby J.A."/>
            <person name="Tidwell J."/>
            <person name="Bellgard S.E."/>
            <person name="Bellgard M.I."/>
        </authorList>
    </citation>
    <scope>NUCLEOTIDE SEQUENCE</scope>
    <source>
        <tissue evidence="2">Shoot tissue taken approximately 20 cm above the soil surface</tissue>
    </source>
</reference>